<feature type="compositionally biased region" description="Basic residues" evidence="1">
    <location>
        <begin position="34"/>
        <end position="46"/>
    </location>
</feature>
<keyword evidence="2" id="KW-0732">Signal</keyword>
<accession>A0A9R0IYA1</accession>
<name>A0A9R0IYA1_SPIOL</name>
<sequence length="160" mass="17360">MDHGAFFKLSFLVLLLVTFASFLSPFIAEARQKHAHPGNNGHHRVKYSPLPSQPLSPTTAPVPAPNGGGTPPSPSSSPPLSVPISPSFPEDDEIVTPPPPFDPYNIGTPAVGPPPGYVFPPYQTHGCHYPCTDSNDCDWPCTVCCWNNTCCYDWPELPYE</sequence>
<dbReference type="GeneID" id="110796815"/>
<protein>
    <submittedName>
        <fullName evidence="4">Protein TRACHEARY ELEMENT DIFFERENTIATION-RELATED 7A-like</fullName>
    </submittedName>
</protein>
<reference evidence="4" key="2">
    <citation type="submission" date="2025-08" db="UniProtKB">
        <authorList>
            <consortium name="RefSeq"/>
        </authorList>
    </citation>
    <scope>IDENTIFICATION</scope>
    <source>
        <tissue evidence="4">Leaf</tissue>
    </source>
</reference>
<evidence type="ECO:0000313" key="3">
    <source>
        <dbReference type="Proteomes" id="UP000813463"/>
    </source>
</evidence>
<dbReference type="RefSeq" id="XP_021857596.1">
    <property type="nucleotide sequence ID" value="XM_022001904.2"/>
</dbReference>
<feature type="compositionally biased region" description="Pro residues" evidence="1">
    <location>
        <begin position="71"/>
        <end position="81"/>
    </location>
</feature>
<evidence type="ECO:0000256" key="2">
    <source>
        <dbReference type="SAM" id="SignalP"/>
    </source>
</evidence>
<feature type="chain" id="PRO_5040174806" evidence="2">
    <location>
        <begin position="31"/>
        <end position="160"/>
    </location>
</feature>
<evidence type="ECO:0000313" key="4">
    <source>
        <dbReference type="RefSeq" id="XP_021857596.1"/>
    </source>
</evidence>
<dbReference type="KEGG" id="soe:110796815"/>
<proteinExistence type="predicted"/>
<organism evidence="3 4">
    <name type="scientific">Spinacia oleracea</name>
    <name type="common">Spinach</name>
    <dbReference type="NCBI Taxonomy" id="3562"/>
    <lineage>
        <taxon>Eukaryota</taxon>
        <taxon>Viridiplantae</taxon>
        <taxon>Streptophyta</taxon>
        <taxon>Embryophyta</taxon>
        <taxon>Tracheophyta</taxon>
        <taxon>Spermatophyta</taxon>
        <taxon>Magnoliopsida</taxon>
        <taxon>eudicotyledons</taxon>
        <taxon>Gunneridae</taxon>
        <taxon>Pentapetalae</taxon>
        <taxon>Caryophyllales</taxon>
        <taxon>Chenopodiaceae</taxon>
        <taxon>Chenopodioideae</taxon>
        <taxon>Anserineae</taxon>
        <taxon>Spinacia</taxon>
    </lineage>
</organism>
<keyword evidence="3" id="KW-1185">Reference proteome</keyword>
<gene>
    <name evidence="4" type="primary">LOC110796815</name>
</gene>
<dbReference type="OrthoDB" id="1737714at2759"/>
<dbReference type="AlphaFoldDB" id="A0A9R0IYA1"/>
<feature type="compositionally biased region" description="Low complexity" evidence="1">
    <location>
        <begin position="48"/>
        <end position="61"/>
    </location>
</feature>
<feature type="signal peptide" evidence="2">
    <location>
        <begin position="1"/>
        <end position="30"/>
    </location>
</feature>
<reference evidence="3" key="1">
    <citation type="journal article" date="2021" name="Nat. Commun.">
        <title>Genomic analyses provide insights into spinach domestication and the genetic basis of agronomic traits.</title>
        <authorList>
            <person name="Cai X."/>
            <person name="Sun X."/>
            <person name="Xu C."/>
            <person name="Sun H."/>
            <person name="Wang X."/>
            <person name="Ge C."/>
            <person name="Zhang Z."/>
            <person name="Wang Q."/>
            <person name="Fei Z."/>
            <person name="Jiao C."/>
            <person name="Wang Q."/>
        </authorList>
    </citation>
    <scope>NUCLEOTIDE SEQUENCE [LARGE SCALE GENOMIC DNA]</scope>
    <source>
        <strain evidence="3">cv. Varoflay</strain>
    </source>
</reference>
<feature type="region of interest" description="Disordered" evidence="1">
    <location>
        <begin position="34"/>
        <end position="102"/>
    </location>
</feature>
<evidence type="ECO:0000256" key="1">
    <source>
        <dbReference type="SAM" id="MobiDB-lite"/>
    </source>
</evidence>
<dbReference type="Proteomes" id="UP000813463">
    <property type="component" value="Chromosome 3"/>
</dbReference>